<accession>A0A544TA94</accession>
<comment type="caution">
    <text evidence="2">The sequence shown here is derived from an EMBL/GenBank/DDBJ whole genome shotgun (WGS) entry which is preliminary data.</text>
</comment>
<evidence type="ECO:0000313" key="2">
    <source>
        <dbReference type="EMBL" id="TQR14380.1"/>
    </source>
</evidence>
<dbReference type="AlphaFoldDB" id="A0A544TA94"/>
<sequence>MKEYVKTGFIILIGIFVVLFIWLKLIDLAFTDDKDIFLEAIGLIGTVVGGVISGGLTLIGVKLTLDYYTKSEKVDQYPIKIRKIHRLNNRLKNLSNYLMKYEVRDVKFIKKEIDYLLDEASEIDSLIFSNIVSIESKITNYLIPKHDECIGKDETGNKVFYPSPDYLEVQLSTVDLIDSIAKHLIKFKSKYQRDLNKYIN</sequence>
<protein>
    <submittedName>
        <fullName evidence="2">Uncharacterized protein</fullName>
    </submittedName>
</protein>
<proteinExistence type="predicted"/>
<dbReference type="RefSeq" id="WP_142538363.1">
    <property type="nucleotide sequence ID" value="NZ_BMIE01000003.1"/>
</dbReference>
<organism evidence="2 3">
    <name type="scientific">Psychrobacillus lasiicapitis</name>
    <dbReference type="NCBI Taxonomy" id="1636719"/>
    <lineage>
        <taxon>Bacteria</taxon>
        <taxon>Bacillati</taxon>
        <taxon>Bacillota</taxon>
        <taxon>Bacilli</taxon>
        <taxon>Bacillales</taxon>
        <taxon>Bacillaceae</taxon>
        <taxon>Psychrobacillus</taxon>
    </lineage>
</organism>
<evidence type="ECO:0000313" key="3">
    <source>
        <dbReference type="Proteomes" id="UP000317316"/>
    </source>
</evidence>
<dbReference type="Proteomes" id="UP000317316">
    <property type="component" value="Unassembled WGS sequence"/>
</dbReference>
<evidence type="ECO:0000256" key="1">
    <source>
        <dbReference type="SAM" id="Phobius"/>
    </source>
</evidence>
<keyword evidence="1" id="KW-0812">Transmembrane</keyword>
<reference evidence="2 3" key="1">
    <citation type="submission" date="2019-05" db="EMBL/GenBank/DDBJ databases">
        <title>Psychrobacillus vulpis sp. nov., a new species isolated from feces of a red fox that inhabits in The Tablas de Daimiel Natural Park, Albacete, Spain.</title>
        <authorList>
            <person name="Rodriguez M."/>
            <person name="Reina J.C."/>
            <person name="Bejar V."/>
            <person name="Llamas I."/>
        </authorList>
    </citation>
    <scope>NUCLEOTIDE SEQUENCE [LARGE SCALE GENOMIC DNA]</scope>
    <source>
        <strain evidence="2 3">NEAU-3TGS17</strain>
    </source>
</reference>
<keyword evidence="1" id="KW-0472">Membrane</keyword>
<dbReference type="EMBL" id="VDGH01000004">
    <property type="protein sequence ID" value="TQR14380.1"/>
    <property type="molecule type" value="Genomic_DNA"/>
</dbReference>
<feature type="transmembrane region" description="Helical" evidence="1">
    <location>
        <begin position="7"/>
        <end position="30"/>
    </location>
</feature>
<feature type="transmembrane region" description="Helical" evidence="1">
    <location>
        <begin position="36"/>
        <end position="61"/>
    </location>
</feature>
<keyword evidence="3" id="KW-1185">Reference proteome</keyword>
<gene>
    <name evidence="2" type="ORF">FG382_07945</name>
</gene>
<keyword evidence="1" id="KW-1133">Transmembrane helix</keyword>
<name>A0A544TA94_9BACI</name>